<evidence type="ECO:0000313" key="3">
    <source>
        <dbReference type="Proteomes" id="UP001159363"/>
    </source>
</evidence>
<feature type="compositionally biased region" description="Basic and acidic residues" evidence="1">
    <location>
        <begin position="376"/>
        <end position="386"/>
    </location>
</feature>
<protein>
    <submittedName>
        <fullName evidence="2">Uncharacterized protein</fullName>
    </submittedName>
</protein>
<name>A0ABQ9IE08_9NEOP</name>
<evidence type="ECO:0000313" key="2">
    <source>
        <dbReference type="EMBL" id="KAJ8894561.1"/>
    </source>
</evidence>
<dbReference type="Proteomes" id="UP001159363">
    <property type="component" value="Chromosome 2"/>
</dbReference>
<gene>
    <name evidence="2" type="ORF">PR048_007218</name>
</gene>
<accession>A0ABQ9IE08</accession>
<evidence type="ECO:0000256" key="1">
    <source>
        <dbReference type="SAM" id="MobiDB-lite"/>
    </source>
</evidence>
<dbReference type="EMBL" id="JARBHB010000002">
    <property type="protein sequence ID" value="KAJ8894561.1"/>
    <property type="molecule type" value="Genomic_DNA"/>
</dbReference>
<keyword evidence="3" id="KW-1185">Reference proteome</keyword>
<feature type="region of interest" description="Disordered" evidence="1">
    <location>
        <begin position="372"/>
        <end position="402"/>
    </location>
</feature>
<proteinExistence type="predicted"/>
<reference evidence="2 3" key="1">
    <citation type="submission" date="2023-02" db="EMBL/GenBank/DDBJ databases">
        <title>LHISI_Scaffold_Assembly.</title>
        <authorList>
            <person name="Stuart O.P."/>
            <person name="Cleave R."/>
            <person name="Magrath M.J.L."/>
            <person name="Mikheyev A.S."/>
        </authorList>
    </citation>
    <scope>NUCLEOTIDE SEQUENCE [LARGE SCALE GENOMIC DNA]</scope>
    <source>
        <strain evidence="2">Daus_M_001</strain>
        <tissue evidence="2">Leg muscle</tissue>
    </source>
</reference>
<sequence>MFERISHSRVDNLNCRRNNNFPVTVAKKASCRIGIVRPRNSKPNGIRRLSVFCIYGLNSVSRHYGLPFRRYTVHFRKTFRKYTEFFNSVVPTTWLWQTNSKADQLSNEVKPECYGSQMARNRLVGHYIPWRHMCSWAYENKGAAVAERLACSPRTKANLVHSRVFSHVGIVPDDAAGRSVFSGISRLPHHFIPALIHTYLDHPHRLSRPRCEEPPKSLCNEPSVASTRVQHARIVKETFFPRQDASSMRKDGSVSLDSEECRVLPFSSTVAIGVRTKSGVCKRGYASQFYSANRLQSITKTANEVAVFGVPMEDYVGNASLKSAIRLATVQMPGNSIERPASASSHISPVSNVFKLVPSRLSEMSTEQCRFTRAGETGDPRKKPTDQRALSPGTIRKCENSGAAPPGIEQAWCYGRPRYGLSSVNRAVLEAFLAIYFPFPFCILPLKEKKRTTHDYLAPKCTDNNEKIWCRTGRHTRQEYLEKYFGKIMSSSLELSKLRPASTCLRHCPMQFQRLQLLTGNETDCYEFCAWDINYLLREREFRGGGGIKTGI</sequence>
<comment type="caution">
    <text evidence="2">The sequence shown here is derived from an EMBL/GenBank/DDBJ whole genome shotgun (WGS) entry which is preliminary data.</text>
</comment>
<organism evidence="2 3">
    <name type="scientific">Dryococelus australis</name>
    <dbReference type="NCBI Taxonomy" id="614101"/>
    <lineage>
        <taxon>Eukaryota</taxon>
        <taxon>Metazoa</taxon>
        <taxon>Ecdysozoa</taxon>
        <taxon>Arthropoda</taxon>
        <taxon>Hexapoda</taxon>
        <taxon>Insecta</taxon>
        <taxon>Pterygota</taxon>
        <taxon>Neoptera</taxon>
        <taxon>Polyneoptera</taxon>
        <taxon>Phasmatodea</taxon>
        <taxon>Verophasmatodea</taxon>
        <taxon>Anareolatae</taxon>
        <taxon>Phasmatidae</taxon>
        <taxon>Eurycanthinae</taxon>
        <taxon>Dryococelus</taxon>
    </lineage>
</organism>